<sequence length="294" mass="33864">MVDLIGHYEDWDCVITRLAPILTQKTSHSPFVLAAIRQLLERQNIKGAADGEVLKLCESQVKSLISPIDISTLLSQDVPTAAPSAKRLGDKNSMHVQNHHGKAPPNQFKIVEQVNNYHPANLQLWLQFLRSLAYSLTYRNVPLSTPRYQQIAIAIFDAYLDNYIGKEPPNSATRKARFRMSETRREHLQLILRRSKSDCRHWTERSRSPHVLVVLKNNEKMEREINAWADRFHVARQEMERFNPQELRSLLGENYENITRTSRLRRAVVTQPVTGLKRKAEEGINVDASNRGQQ</sequence>
<organism evidence="1 2">
    <name type="scientific">Podospora didyma</name>
    <dbReference type="NCBI Taxonomy" id="330526"/>
    <lineage>
        <taxon>Eukaryota</taxon>
        <taxon>Fungi</taxon>
        <taxon>Dikarya</taxon>
        <taxon>Ascomycota</taxon>
        <taxon>Pezizomycotina</taxon>
        <taxon>Sordariomycetes</taxon>
        <taxon>Sordariomycetidae</taxon>
        <taxon>Sordariales</taxon>
        <taxon>Podosporaceae</taxon>
        <taxon>Podospora</taxon>
    </lineage>
</organism>
<dbReference type="AlphaFoldDB" id="A0AAE0U2D7"/>
<dbReference type="Proteomes" id="UP001285441">
    <property type="component" value="Unassembled WGS sequence"/>
</dbReference>
<accession>A0AAE0U2D7</accession>
<reference evidence="1" key="1">
    <citation type="journal article" date="2023" name="Mol. Phylogenet. Evol.">
        <title>Genome-scale phylogeny and comparative genomics of the fungal order Sordariales.</title>
        <authorList>
            <person name="Hensen N."/>
            <person name="Bonometti L."/>
            <person name="Westerberg I."/>
            <person name="Brannstrom I.O."/>
            <person name="Guillou S."/>
            <person name="Cros-Aarteil S."/>
            <person name="Calhoun S."/>
            <person name="Haridas S."/>
            <person name="Kuo A."/>
            <person name="Mondo S."/>
            <person name="Pangilinan J."/>
            <person name="Riley R."/>
            <person name="LaButti K."/>
            <person name="Andreopoulos B."/>
            <person name="Lipzen A."/>
            <person name="Chen C."/>
            <person name="Yan M."/>
            <person name="Daum C."/>
            <person name="Ng V."/>
            <person name="Clum A."/>
            <person name="Steindorff A."/>
            <person name="Ohm R.A."/>
            <person name="Martin F."/>
            <person name="Silar P."/>
            <person name="Natvig D.O."/>
            <person name="Lalanne C."/>
            <person name="Gautier V."/>
            <person name="Ament-Velasquez S.L."/>
            <person name="Kruys A."/>
            <person name="Hutchinson M.I."/>
            <person name="Powell A.J."/>
            <person name="Barry K."/>
            <person name="Miller A.N."/>
            <person name="Grigoriev I.V."/>
            <person name="Debuchy R."/>
            <person name="Gladieux P."/>
            <person name="Hiltunen Thoren M."/>
            <person name="Johannesson H."/>
        </authorList>
    </citation>
    <scope>NUCLEOTIDE SEQUENCE</scope>
    <source>
        <strain evidence="1">CBS 232.78</strain>
    </source>
</reference>
<comment type="caution">
    <text evidence="1">The sequence shown here is derived from an EMBL/GenBank/DDBJ whole genome shotgun (WGS) entry which is preliminary data.</text>
</comment>
<evidence type="ECO:0000313" key="1">
    <source>
        <dbReference type="EMBL" id="KAK3388044.1"/>
    </source>
</evidence>
<keyword evidence="2" id="KW-1185">Reference proteome</keyword>
<proteinExistence type="predicted"/>
<dbReference type="EMBL" id="JAULSW010000003">
    <property type="protein sequence ID" value="KAK3388044.1"/>
    <property type="molecule type" value="Genomic_DNA"/>
</dbReference>
<reference evidence="1" key="2">
    <citation type="submission" date="2023-06" db="EMBL/GenBank/DDBJ databases">
        <authorList>
            <consortium name="Lawrence Berkeley National Laboratory"/>
            <person name="Haridas S."/>
            <person name="Hensen N."/>
            <person name="Bonometti L."/>
            <person name="Westerberg I."/>
            <person name="Brannstrom I.O."/>
            <person name="Guillou S."/>
            <person name="Cros-Aarteil S."/>
            <person name="Calhoun S."/>
            <person name="Kuo A."/>
            <person name="Mondo S."/>
            <person name="Pangilinan J."/>
            <person name="Riley R."/>
            <person name="LaButti K."/>
            <person name="Andreopoulos B."/>
            <person name="Lipzen A."/>
            <person name="Chen C."/>
            <person name="Yanf M."/>
            <person name="Daum C."/>
            <person name="Ng V."/>
            <person name="Clum A."/>
            <person name="Steindorff A."/>
            <person name="Ohm R."/>
            <person name="Martin F."/>
            <person name="Silar P."/>
            <person name="Natvig D."/>
            <person name="Lalanne C."/>
            <person name="Gautier V."/>
            <person name="Ament-velasquez S.L."/>
            <person name="Kruys A."/>
            <person name="Hutchinson M.I."/>
            <person name="Powell A.J."/>
            <person name="Barry K."/>
            <person name="Miller A.N."/>
            <person name="Grigoriev I.V."/>
            <person name="Debuchy R."/>
            <person name="Gladieux P."/>
            <person name="Thoren M.H."/>
            <person name="Johannesson H."/>
        </authorList>
    </citation>
    <scope>NUCLEOTIDE SEQUENCE</scope>
    <source>
        <strain evidence="1">CBS 232.78</strain>
    </source>
</reference>
<gene>
    <name evidence="1" type="ORF">B0H63DRAFT_522062</name>
</gene>
<evidence type="ECO:0000313" key="2">
    <source>
        <dbReference type="Proteomes" id="UP001285441"/>
    </source>
</evidence>
<name>A0AAE0U2D7_9PEZI</name>
<protein>
    <submittedName>
        <fullName evidence="1">Uncharacterized protein</fullName>
    </submittedName>
</protein>